<name>A0A9F7TR64_ICTPU</name>
<protein>
    <submittedName>
        <fullName evidence="3">Uncharacterized protein LOC128635124</fullName>
    </submittedName>
</protein>
<accession>A0A9F7TR64</accession>
<sequence length="276" mass="31438">MYDVYVFNDFTLFYTKRRTQKSRESGWKTPCWVRSVIMRYLSVMFKSGLKCFLMYCVRLFTVQGLSNLVNKIAAPEFKNSAAVSNERGIPTSSGKAKRKTVAQVHSVGVATSKRKRSRSPPRSTDAVNEPRAIDSCLNWNQELFDSWDACVFTPVPGDDLPSNQEAFGREATVVIDNNRDLAEVIRTGFKVIEDRIAGFEKTFASVTERLDVIEENQCLYNQSVVETLQNHTITHKQIIATQKLLAGEIHRVDHNQHLMTELLKQFVQLVKNKKLG</sequence>
<proteinExistence type="predicted"/>
<dbReference type="GeneID" id="128635124"/>
<reference evidence="2" key="1">
    <citation type="journal article" date="2016" name="Nat. Commun.">
        <title>The channel catfish genome sequence provides insights into the evolution of scale formation in teleosts.</title>
        <authorList>
            <person name="Liu Z."/>
            <person name="Liu S."/>
            <person name="Yao J."/>
            <person name="Bao L."/>
            <person name="Zhang J."/>
            <person name="Li Y."/>
            <person name="Jiang C."/>
            <person name="Sun L."/>
            <person name="Wang R."/>
            <person name="Zhang Y."/>
            <person name="Zhou T."/>
            <person name="Zeng Q."/>
            <person name="Fu Q."/>
            <person name="Gao S."/>
            <person name="Li N."/>
            <person name="Koren S."/>
            <person name="Jiang Y."/>
            <person name="Zimin A."/>
            <person name="Xu P."/>
            <person name="Phillippy A.M."/>
            <person name="Geng X."/>
            <person name="Song L."/>
            <person name="Sun F."/>
            <person name="Li C."/>
            <person name="Wang X."/>
            <person name="Chen A."/>
            <person name="Jin Y."/>
            <person name="Yuan Z."/>
            <person name="Yang Y."/>
            <person name="Tan S."/>
            <person name="Peatman E."/>
            <person name="Lu J."/>
            <person name="Qin Z."/>
            <person name="Dunham R."/>
            <person name="Li Z."/>
            <person name="Sonstegard T."/>
            <person name="Feng J."/>
            <person name="Danzmann R.G."/>
            <person name="Schroeder S."/>
            <person name="Scheffler B."/>
            <person name="Duke M.V."/>
            <person name="Ballard L."/>
            <person name="Kucuktas H."/>
            <person name="Kaltenboeck L."/>
            <person name="Liu H."/>
            <person name="Armbruster J."/>
            <person name="Xie Y."/>
            <person name="Kirby M.L."/>
            <person name="Tian Y."/>
            <person name="Flanagan M.E."/>
            <person name="Mu W."/>
            <person name="Waldbieser G.C."/>
        </authorList>
    </citation>
    <scope>NUCLEOTIDE SEQUENCE [LARGE SCALE GENOMIC DNA]</scope>
    <source>
        <strain evidence="2">SDA103</strain>
    </source>
</reference>
<dbReference type="Proteomes" id="UP000221080">
    <property type="component" value="Chromosome 15"/>
</dbReference>
<dbReference type="RefSeq" id="XP_053542254.1">
    <property type="nucleotide sequence ID" value="XM_053686279.1"/>
</dbReference>
<evidence type="ECO:0000313" key="2">
    <source>
        <dbReference type="Proteomes" id="UP000221080"/>
    </source>
</evidence>
<keyword evidence="2" id="KW-1185">Reference proteome</keyword>
<organism evidence="2 3">
    <name type="scientific">Ictalurus punctatus</name>
    <name type="common">Channel catfish</name>
    <name type="synonym">Silurus punctatus</name>
    <dbReference type="NCBI Taxonomy" id="7998"/>
    <lineage>
        <taxon>Eukaryota</taxon>
        <taxon>Metazoa</taxon>
        <taxon>Chordata</taxon>
        <taxon>Craniata</taxon>
        <taxon>Vertebrata</taxon>
        <taxon>Euteleostomi</taxon>
        <taxon>Actinopterygii</taxon>
        <taxon>Neopterygii</taxon>
        <taxon>Teleostei</taxon>
        <taxon>Ostariophysi</taxon>
        <taxon>Siluriformes</taxon>
        <taxon>Ictaluridae</taxon>
        <taxon>Ictalurus</taxon>
    </lineage>
</organism>
<dbReference type="KEGG" id="ipu:128635124"/>
<feature type="region of interest" description="Disordered" evidence="1">
    <location>
        <begin position="107"/>
        <end position="128"/>
    </location>
</feature>
<gene>
    <name evidence="3" type="primary">LOC128635124</name>
</gene>
<evidence type="ECO:0000256" key="1">
    <source>
        <dbReference type="SAM" id="MobiDB-lite"/>
    </source>
</evidence>
<dbReference type="AlphaFoldDB" id="A0A9F7TR64"/>
<reference evidence="3" key="2">
    <citation type="submission" date="2025-08" db="UniProtKB">
        <authorList>
            <consortium name="RefSeq"/>
        </authorList>
    </citation>
    <scope>IDENTIFICATION</scope>
    <source>
        <tissue evidence="3">Blood</tissue>
    </source>
</reference>
<evidence type="ECO:0000313" key="3">
    <source>
        <dbReference type="RefSeq" id="XP_053542254.1"/>
    </source>
</evidence>